<evidence type="ECO:0000313" key="3">
    <source>
        <dbReference type="Proteomes" id="UP000236546"/>
    </source>
</evidence>
<gene>
    <name evidence="2" type="ORF">TGAMA5MH_02788</name>
</gene>
<protein>
    <submittedName>
        <fullName evidence="2">Uncharacterized protein</fullName>
    </submittedName>
</protein>
<organism evidence="2 3">
    <name type="scientific">Trichoderma gamsii</name>
    <dbReference type="NCBI Taxonomy" id="398673"/>
    <lineage>
        <taxon>Eukaryota</taxon>
        <taxon>Fungi</taxon>
        <taxon>Dikarya</taxon>
        <taxon>Ascomycota</taxon>
        <taxon>Pezizomycotina</taxon>
        <taxon>Sordariomycetes</taxon>
        <taxon>Hypocreomycetidae</taxon>
        <taxon>Hypocreales</taxon>
        <taxon>Hypocreaceae</taxon>
        <taxon>Trichoderma</taxon>
    </lineage>
</organism>
<feature type="compositionally biased region" description="Polar residues" evidence="1">
    <location>
        <begin position="164"/>
        <end position="174"/>
    </location>
</feature>
<feature type="compositionally biased region" description="Acidic residues" evidence="1">
    <location>
        <begin position="130"/>
        <end position="140"/>
    </location>
</feature>
<dbReference type="OrthoDB" id="4898274at2759"/>
<sequence>MSRRRPRTEGEVEAEVQSYGLTNESAAAIVRLGNTLKGVRKLPREPTELLAPGERLRPPSPLSQPVWKQAEIEDSSQPELEAGIRCMSLDDADEKQTEYPDSSVGVNESPRSQEPATSPRSRSRALSPIQEEEEEDEEKEGEGQGEGGGEGEEESETEEEGGQNADSPENNAGC</sequence>
<feature type="compositionally biased region" description="Acidic residues" evidence="1">
    <location>
        <begin position="149"/>
        <end position="161"/>
    </location>
</feature>
<accession>A0A2K0TJ75</accession>
<dbReference type="EMBL" id="MTYH01000024">
    <property type="protein sequence ID" value="PNP45565.1"/>
    <property type="molecule type" value="Genomic_DNA"/>
</dbReference>
<evidence type="ECO:0000256" key="1">
    <source>
        <dbReference type="SAM" id="MobiDB-lite"/>
    </source>
</evidence>
<reference evidence="2 3" key="1">
    <citation type="submission" date="2017-02" db="EMBL/GenBank/DDBJ databases">
        <title>Genomes of Trichoderma spp. with biocontrol activity.</title>
        <authorList>
            <person name="Gardiner D."/>
            <person name="Kazan K."/>
            <person name="Vos C."/>
            <person name="Harvey P."/>
        </authorList>
    </citation>
    <scope>NUCLEOTIDE SEQUENCE [LARGE SCALE GENOMIC DNA]</scope>
    <source>
        <strain evidence="2 3">A5MH</strain>
    </source>
</reference>
<name>A0A2K0TJ75_9HYPO</name>
<dbReference type="AlphaFoldDB" id="A0A2K0TJ75"/>
<feature type="region of interest" description="Disordered" evidence="1">
    <location>
        <begin position="41"/>
        <end position="174"/>
    </location>
</feature>
<proteinExistence type="predicted"/>
<evidence type="ECO:0000313" key="2">
    <source>
        <dbReference type="EMBL" id="PNP45565.1"/>
    </source>
</evidence>
<comment type="caution">
    <text evidence="2">The sequence shown here is derived from an EMBL/GenBank/DDBJ whole genome shotgun (WGS) entry which is preliminary data.</text>
</comment>
<dbReference type="Proteomes" id="UP000236546">
    <property type="component" value="Unassembled WGS sequence"/>
</dbReference>
<feature type="compositionally biased region" description="Polar residues" evidence="1">
    <location>
        <begin position="104"/>
        <end position="120"/>
    </location>
</feature>